<name>I3YAW5_THIV6</name>
<dbReference type="RefSeq" id="WP_014778582.1">
    <property type="nucleotide sequence ID" value="NC_018012.1"/>
</dbReference>
<evidence type="ECO:0000313" key="3">
    <source>
        <dbReference type="Proteomes" id="UP000006062"/>
    </source>
</evidence>
<sequence>MTTTDTAAAAATANASAISAATPMQYLDKAMNGLHDLGLLPTDGDKQVEPIIALLNQISVLDEGRVTAIARTLNEASLFNDVVRQQVQAMEIGSRYEEITNAFNSIRDDAKTMVDQIEDGKLDTFERLGNVWMKVSRGDIADRFDKIKGTYLEVTASTNDQIQREQKILEAYQDFRGALKQSEVLALEVLKTAQGKLDEAKAGVAAAMQEVEANTSQEPAVRARFEMARDEKVRALQQEEKRYQIAKDLADNLTISYNTSEVVMARLLQTTNAKERVYAQAVSFFSTNEVVLTALTASFTGMFGLHEGTQTVNAMKEGMSQSLEVLADIGGKVQEAAVQAGYGPTVRADSVKKLVDSVVSWQVRSHEIIEEMRKQSTANANEIRDAVEEGKRKLARLADQGKGLEMPAASPVRP</sequence>
<dbReference type="AlphaFoldDB" id="I3YAW5"/>
<reference evidence="2 3" key="1">
    <citation type="submission" date="2012-06" db="EMBL/GenBank/DDBJ databases">
        <title>Complete sequence of Thiocystis violascens DSM 198.</title>
        <authorList>
            <consortium name="US DOE Joint Genome Institute"/>
            <person name="Lucas S."/>
            <person name="Han J."/>
            <person name="Lapidus A."/>
            <person name="Cheng J.-F."/>
            <person name="Goodwin L."/>
            <person name="Pitluck S."/>
            <person name="Peters L."/>
            <person name="Ovchinnikova G."/>
            <person name="Teshima H."/>
            <person name="Detter J.C."/>
            <person name="Han C."/>
            <person name="Tapia R."/>
            <person name="Land M."/>
            <person name="Hauser L."/>
            <person name="Kyrpides N."/>
            <person name="Ivanova N."/>
            <person name="Pagani I."/>
            <person name="Vogl K."/>
            <person name="Liu Z."/>
            <person name="Frigaard N.-U."/>
            <person name="Bryant D."/>
            <person name="Woyke T."/>
        </authorList>
    </citation>
    <scope>NUCLEOTIDE SEQUENCE [LARGE SCALE GENOMIC DNA]</scope>
    <source>
        <strain evidence="3">ATCC 17096 / DSM 198 / 6111</strain>
    </source>
</reference>
<proteinExistence type="predicted"/>
<organism evidence="2 3">
    <name type="scientific">Thiocystis violascens (strain ATCC 17096 / DSM 198 / 6111)</name>
    <name type="common">Chromatium violascens</name>
    <dbReference type="NCBI Taxonomy" id="765911"/>
    <lineage>
        <taxon>Bacteria</taxon>
        <taxon>Pseudomonadati</taxon>
        <taxon>Pseudomonadota</taxon>
        <taxon>Gammaproteobacteria</taxon>
        <taxon>Chromatiales</taxon>
        <taxon>Chromatiaceae</taxon>
        <taxon>Thiocystis</taxon>
    </lineage>
</organism>
<dbReference type="EMBL" id="CP003154">
    <property type="protein sequence ID" value="AFL74133.1"/>
    <property type="molecule type" value="Genomic_DNA"/>
</dbReference>
<dbReference type="HOGENOM" id="CLU_703644_0_0_6"/>
<protein>
    <recommendedName>
        <fullName evidence="4">Cell surface protein</fullName>
    </recommendedName>
</protein>
<dbReference type="STRING" id="765911.Thivi_2183"/>
<evidence type="ECO:0008006" key="4">
    <source>
        <dbReference type="Google" id="ProtNLM"/>
    </source>
</evidence>
<evidence type="ECO:0000313" key="2">
    <source>
        <dbReference type="EMBL" id="AFL74133.1"/>
    </source>
</evidence>
<feature type="region of interest" description="Disordered" evidence="1">
    <location>
        <begin position="394"/>
        <end position="414"/>
    </location>
</feature>
<dbReference type="eggNOG" id="ENOG502Z9KD">
    <property type="taxonomic scope" value="Bacteria"/>
</dbReference>
<accession>I3YAW5</accession>
<dbReference type="Proteomes" id="UP000006062">
    <property type="component" value="Chromosome"/>
</dbReference>
<dbReference type="KEGG" id="tvi:Thivi_2183"/>
<gene>
    <name evidence="2" type="ordered locus">Thivi_2183</name>
</gene>
<dbReference type="OrthoDB" id="247330at2"/>
<keyword evidence="3" id="KW-1185">Reference proteome</keyword>
<evidence type="ECO:0000256" key="1">
    <source>
        <dbReference type="SAM" id="MobiDB-lite"/>
    </source>
</evidence>